<dbReference type="GO" id="GO:0045547">
    <property type="term" value="F:ditrans,polycis-polyprenyl diphosphate synthase [(2E,6E)-farnesyl diphosphate specific] activity"/>
    <property type="evidence" value="ECO:0007669"/>
    <property type="project" value="TreeGrafter"/>
</dbReference>
<dbReference type="PANTHER" id="PTHR10291">
    <property type="entry name" value="DEHYDRODOLICHYL DIPHOSPHATE SYNTHASE FAMILY MEMBER"/>
    <property type="match status" value="1"/>
</dbReference>
<dbReference type="InterPro" id="IPR036424">
    <property type="entry name" value="UPP_synth-like_sf"/>
</dbReference>
<comment type="similarity">
    <text evidence="2">Belongs to the UPP synthase family.</text>
</comment>
<dbReference type="Pfam" id="PF01255">
    <property type="entry name" value="Prenyltransf"/>
    <property type="match status" value="1"/>
</dbReference>
<feature type="binding site" evidence="2">
    <location>
        <begin position="202"/>
        <end position="204"/>
    </location>
    <ligand>
        <name>substrate</name>
    </ligand>
</feature>
<feature type="binding site" evidence="2">
    <location>
        <position position="215"/>
    </location>
    <ligand>
        <name>Mg(2+)</name>
        <dbReference type="ChEBI" id="CHEBI:18420"/>
    </ligand>
</feature>
<name>A0A517TUT3_9BACT</name>
<feature type="binding site" evidence="2">
    <location>
        <position position="28"/>
    </location>
    <ligand>
        <name>Mg(2+)</name>
        <dbReference type="ChEBI" id="CHEBI:18420"/>
    </ligand>
</feature>
<dbReference type="OrthoDB" id="4191603at2"/>
<dbReference type="PANTHER" id="PTHR10291:SF0">
    <property type="entry name" value="DEHYDRODOLICHYL DIPHOSPHATE SYNTHASE 2"/>
    <property type="match status" value="1"/>
</dbReference>
<feature type="binding site" evidence="2">
    <location>
        <position position="79"/>
    </location>
    <ligand>
        <name>substrate</name>
    </ligand>
</feature>
<dbReference type="NCBIfam" id="TIGR00055">
    <property type="entry name" value="uppS"/>
    <property type="match status" value="1"/>
</dbReference>
<feature type="binding site" evidence="2">
    <location>
        <position position="77"/>
    </location>
    <ligand>
        <name>substrate</name>
    </ligand>
</feature>
<dbReference type="PROSITE" id="PS01066">
    <property type="entry name" value="UPP_SYNTHASE"/>
    <property type="match status" value="1"/>
</dbReference>
<feature type="binding site" evidence="2">
    <location>
        <position position="33"/>
    </location>
    <ligand>
        <name>substrate</name>
    </ligand>
</feature>
<keyword evidence="4" id="KW-1185">Reference proteome</keyword>
<evidence type="ECO:0000313" key="4">
    <source>
        <dbReference type="Proteomes" id="UP000317909"/>
    </source>
</evidence>
<dbReference type="RefSeq" id="WP_145431731.1">
    <property type="nucleotide sequence ID" value="NZ_CP036339.1"/>
</dbReference>
<dbReference type="InterPro" id="IPR018520">
    <property type="entry name" value="UPP_synth-like_CS"/>
</dbReference>
<dbReference type="GO" id="GO:0000287">
    <property type="term" value="F:magnesium ion binding"/>
    <property type="evidence" value="ECO:0007669"/>
    <property type="project" value="UniProtKB-UniRule"/>
</dbReference>
<dbReference type="AlphaFoldDB" id="A0A517TUT3"/>
<dbReference type="HAMAP" id="MF_01139">
    <property type="entry name" value="ISPT"/>
    <property type="match status" value="1"/>
</dbReference>
<sequence>MPLTESIPEVLAAVPRERWPRHVAIIMDGNGRWAQRQDLPRIEGHRRGVASVRRTTEECARLGIEQLTLYCLSSENWKRPQPEIDFLMHLLEQYMIEERTTIMENNLRVRMIGRREGIPGQVLRELDKTVEMSSTNSGTRLNLAINYGGRSEIVDAMRSIGREIVAGELQPAEVTEATIAEHLYTAGLDDPDLLVRTAGELRISNFLLWQISYAEIWVTERCWPEFDEATLHAAIVDYARRNRKFGGLNG</sequence>
<dbReference type="CDD" id="cd00475">
    <property type="entry name" value="Cis_IPPS"/>
    <property type="match status" value="1"/>
</dbReference>
<keyword evidence="2" id="KW-0479">Metal-binding</keyword>
<dbReference type="Proteomes" id="UP000317909">
    <property type="component" value="Chromosome"/>
</dbReference>
<accession>A0A517TUT3</accession>
<dbReference type="Gene3D" id="3.40.1180.10">
    <property type="entry name" value="Decaprenyl diphosphate synthase-like"/>
    <property type="match status" value="1"/>
</dbReference>
<evidence type="ECO:0000256" key="1">
    <source>
        <dbReference type="ARBA" id="ARBA00022679"/>
    </source>
</evidence>
<dbReference type="EC" id="2.5.1.-" evidence="2"/>
<keyword evidence="1 2" id="KW-0808">Transferase</keyword>
<organism evidence="3 4">
    <name type="scientific">Lacipirellula limnantheis</name>
    <dbReference type="NCBI Taxonomy" id="2528024"/>
    <lineage>
        <taxon>Bacteria</taxon>
        <taxon>Pseudomonadati</taxon>
        <taxon>Planctomycetota</taxon>
        <taxon>Planctomycetia</taxon>
        <taxon>Pirellulales</taxon>
        <taxon>Lacipirellulaceae</taxon>
        <taxon>Lacipirellula</taxon>
    </lineage>
</organism>
<comment type="subunit">
    <text evidence="2">Homodimer.</text>
</comment>
<feature type="binding site" evidence="2">
    <location>
        <begin position="29"/>
        <end position="32"/>
    </location>
    <ligand>
        <name>substrate</name>
    </ligand>
</feature>
<feature type="binding site" evidence="2">
    <location>
        <position position="196"/>
    </location>
    <ligand>
        <name>substrate</name>
    </ligand>
</feature>
<evidence type="ECO:0000313" key="3">
    <source>
        <dbReference type="EMBL" id="QDT72136.1"/>
    </source>
</evidence>
<comment type="function">
    <text evidence="2">Catalyzes the condensation of isopentenyl diphosphate (IPP) with allylic pyrophosphates generating different type of terpenoids.</text>
</comment>
<comment type="cofactor">
    <cofactor evidence="2">
        <name>Mg(2+)</name>
        <dbReference type="ChEBI" id="CHEBI:18420"/>
    </cofactor>
    <text evidence="2">Binds 2 magnesium ions per subunit.</text>
</comment>
<feature type="active site" evidence="2">
    <location>
        <position position="28"/>
    </location>
</feature>
<proteinExistence type="inferred from homology"/>
<dbReference type="SUPFAM" id="SSF64005">
    <property type="entry name" value="Undecaprenyl diphosphate synthase"/>
    <property type="match status" value="1"/>
</dbReference>
<feature type="active site" description="Proton acceptor" evidence="2">
    <location>
        <position position="76"/>
    </location>
</feature>
<keyword evidence="2" id="KW-0460">Magnesium</keyword>
<feature type="binding site" evidence="2">
    <location>
        <position position="41"/>
    </location>
    <ligand>
        <name>substrate</name>
    </ligand>
</feature>
<dbReference type="GO" id="GO:0016094">
    <property type="term" value="P:polyprenol biosynthetic process"/>
    <property type="evidence" value="ECO:0007669"/>
    <property type="project" value="TreeGrafter"/>
</dbReference>
<dbReference type="InterPro" id="IPR001441">
    <property type="entry name" value="UPP_synth-like"/>
</dbReference>
<dbReference type="EMBL" id="CP036339">
    <property type="protein sequence ID" value="QDT72136.1"/>
    <property type="molecule type" value="Genomic_DNA"/>
</dbReference>
<feature type="binding site" evidence="2">
    <location>
        <begin position="73"/>
        <end position="75"/>
    </location>
    <ligand>
        <name>substrate</name>
    </ligand>
</feature>
<dbReference type="NCBIfam" id="NF011405">
    <property type="entry name" value="PRK14830.1"/>
    <property type="match status" value="1"/>
</dbReference>
<reference evidence="3 4" key="1">
    <citation type="submission" date="2019-02" db="EMBL/GenBank/DDBJ databases">
        <title>Deep-cultivation of Planctomycetes and their phenomic and genomic characterization uncovers novel biology.</title>
        <authorList>
            <person name="Wiegand S."/>
            <person name="Jogler M."/>
            <person name="Boedeker C."/>
            <person name="Pinto D."/>
            <person name="Vollmers J."/>
            <person name="Rivas-Marin E."/>
            <person name="Kohn T."/>
            <person name="Peeters S.H."/>
            <person name="Heuer A."/>
            <person name="Rast P."/>
            <person name="Oberbeckmann S."/>
            <person name="Bunk B."/>
            <person name="Jeske O."/>
            <person name="Meyerdierks A."/>
            <person name="Storesund J.E."/>
            <person name="Kallscheuer N."/>
            <person name="Luecker S."/>
            <person name="Lage O.M."/>
            <person name="Pohl T."/>
            <person name="Merkel B.J."/>
            <person name="Hornburger P."/>
            <person name="Mueller R.-W."/>
            <person name="Bruemmer F."/>
            <person name="Labrenz M."/>
            <person name="Spormann A.M."/>
            <person name="Op den Camp H."/>
            <person name="Overmann J."/>
            <person name="Amann R."/>
            <person name="Jetten M.S.M."/>
            <person name="Mascher T."/>
            <person name="Medema M.H."/>
            <person name="Devos D.P."/>
            <person name="Kaster A.-K."/>
            <person name="Ovreas L."/>
            <person name="Rohde M."/>
            <person name="Galperin M.Y."/>
            <person name="Jogler C."/>
        </authorList>
    </citation>
    <scope>NUCLEOTIDE SEQUENCE [LARGE SCALE GENOMIC DNA]</scope>
    <source>
        <strain evidence="3 4">I41</strain>
    </source>
</reference>
<evidence type="ECO:0000256" key="2">
    <source>
        <dbReference type="HAMAP-Rule" id="MF_01139"/>
    </source>
</evidence>
<gene>
    <name evidence="3" type="ORF">I41_13030</name>
</gene>
<dbReference type="FunFam" id="3.40.1180.10:FF:000001">
    <property type="entry name" value="(2E,6E)-farnesyl-diphosphate-specific ditrans,polycis-undecaprenyl-diphosphate synthase"/>
    <property type="match status" value="1"/>
</dbReference>
<feature type="binding site" evidence="2">
    <location>
        <position position="45"/>
    </location>
    <ligand>
        <name>substrate</name>
    </ligand>
</feature>
<dbReference type="KEGG" id="llh:I41_13030"/>
<protein>
    <recommendedName>
        <fullName evidence="2">Isoprenyl transferase</fullName>
        <ecNumber evidence="2">2.5.1.-</ecNumber>
    </recommendedName>
</protein>